<dbReference type="GO" id="GO:0019843">
    <property type="term" value="F:rRNA binding"/>
    <property type="evidence" value="ECO:0007669"/>
    <property type="project" value="UniProtKB-UniRule"/>
</dbReference>
<reference evidence="5 6" key="1">
    <citation type="journal article" date="2016" name="Nat. Commun.">
        <title>Thousands of microbial genomes shed light on interconnected biogeochemical processes in an aquifer system.</title>
        <authorList>
            <person name="Anantharaman K."/>
            <person name="Brown C.T."/>
            <person name="Hug L.A."/>
            <person name="Sharon I."/>
            <person name="Castelle C.J."/>
            <person name="Probst A.J."/>
            <person name="Thomas B.C."/>
            <person name="Singh A."/>
            <person name="Wilkins M.J."/>
            <person name="Karaoz U."/>
            <person name="Brodie E.L."/>
            <person name="Williams K.H."/>
            <person name="Hubbard S.S."/>
            <person name="Banfield J.F."/>
        </authorList>
    </citation>
    <scope>NUCLEOTIDE SEQUENCE [LARGE SCALE GENOMIC DNA]</scope>
</reference>
<proteinExistence type="inferred from homology"/>
<dbReference type="HAMAP" id="MF_01369_B">
    <property type="entry name" value="Ribosomal_uL23_B"/>
    <property type="match status" value="1"/>
</dbReference>
<comment type="similarity">
    <text evidence="1 4">Belongs to the universal ribosomal protein uL23 family.</text>
</comment>
<evidence type="ECO:0000313" key="6">
    <source>
        <dbReference type="Proteomes" id="UP000177407"/>
    </source>
</evidence>
<sequence>MITEKASFLGKYGQYVFEVKNTANKIEIAKAIEKVYGVKPLKVNIMEVRGKNVRYGKTMGKTKRRKKAIVTLPKEAKIEIYEGV</sequence>
<dbReference type="InterPro" id="IPR013025">
    <property type="entry name" value="Ribosomal_uL23-like"/>
</dbReference>
<gene>
    <name evidence="4" type="primary">rplW</name>
    <name evidence="5" type="ORF">A2257_01895</name>
</gene>
<evidence type="ECO:0000256" key="2">
    <source>
        <dbReference type="ARBA" id="ARBA00022980"/>
    </source>
</evidence>
<dbReference type="SUPFAM" id="SSF54189">
    <property type="entry name" value="Ribosomal proteins S24e, L23 and L15e"/>
    <property type="match status" value="1"/>
</dbReference>
<comment type="function">
    <text evidence="4">One of the early assembly proteins it binds 23S rRNA. One of the proteins that surrounds the polypeptide exit tunnel on the outside of the ribosome. Forms the main docking site for trigger factor binding to the ribosome.</text>
</comment>
<dbReference type="GO" id="GO:0005840">
    <property type="term" value="C:ribosome"/>
    <property type="evidence" value="ECO:0007669"/>
    <property type="project" value="UniProtKB-KW"/>
</dbReference>
<keyword evidence="2 4" id="KW-0689">Ribosomal protein</keyword>
<dbReference type="Pfam" id="PF00276">
    <property type="entry name" value="Ribosomal_L23"/>
    <property type="match status" value="1"/>
</dbReference>
<dbReference type="Gene3D" id="3.30.70.330">
    <property type="match status" value="1"/>
</dbReference>
<dbReference type="GO" id="GO:1990904">
    <property type="term" value="C:ribonucleoprotein complex"/>
    <property type="evidence" value="ECO:0007669"/>
    <property type="project" value="UniProtKB-KW"/>
</dbReference>
<accession>A0A1F5S2Y1</accession>
<keyword evidence="4" id="KW-0699">rRNA-binding</keyword>
<keyword evidence="4" id="KW-0694">RNA-binding</keyword>
<keyword evidence="3 4" id="KW-0687">Ribonucleoprotein</keyword>
<organism evidence="5 6">
    <name type="scientific">Candidatus Falkowbacteria bacterium RIFOXYA2_FULL_38_12</name>
    <dbReference type="NCBI Taxonomy" id="1797993"/>
    <lineage>
        <taxon>Bacteria</taxon>
        <taxon>Candidatus Falkowiibacteriota</taxon>
    </lineage>
</organism>
<dbReference type="InterPro" id="IPR012678">
    <property type="entry name" value="Ribosomal_uL23/eL15/eS24_sf"/>
</dbReference>
<evidence type="ECO:0000256" key="3">
    <source>
        <dbReference type="ARBA" id="ARBA00023274"/>
    </source>
</evidence>
<dbReference type="Proteomes" id="UP000177407">
    <property type="component" value="Unassembled WGS sequence"/>
</dbReference>
<dbReference type="GO" id="GO:0003735">
    <property type="term" value="F:structural constituent of ribosome"/>
    <property type="evidence" value="ECO:0007669"/>
    <property type="project" value="InterPro"/>
</dbReference>
<evidence type="ECO:0000256" key="4">
    <source>
        <dbReference type="HAMAP-Rule" id="MF_01369"/>
    </source>
</evidence>
<dbReference type="GO" id="GO:0006412">
    <property type="term" value="P:translation"/>
    <property type="evidence" value="ECO:0007669"/>
    <property type="project" value="UniProtKB-UniRule"/>
</dbReference>
<dbReference type="AlphaFoldDB" id="A0A1F5S2Y1"/>
<evidence type="ECO:0000256" key="1">
    <source>
        <dbReference type="ARBA" id="ARBA00006700"/>
    </source>
</evidence>
<evidence type="ECO:0000313" key="5">
    <source>
        <dbReference type="EMBL" id="OGF21044.1"/>
    </source>
</evidence>
<dbReference type="InterPro" id="IPR012677">
    <property type="entry name" value="Nucleotide-bd_a/b_plait_sf"/>
</dbReference>
<dbReference type="NCBIfam" id="NF004363">
    <property type="entry name" value="PRK05738.2-4"/>
    <property type="match status" value="1"/>
</dbReference>
<comment type="caution">
    <text evidence="5">The sequence shown here is derived from an EMBL/GenBank/DDBJ whole genome shotgun (WGS) entry which is preliminary data.</text>
</comment>
<dbReference type="EMBL" id="MFGA01000017">
    <property type="protein sequence ID" value="OGF21044.1"/>
    <property type="molecule type" value="Genomic_DNA"/>
</dbReference>
<comment type="subunit">
    <text evidence="4">Part of the 50S ribosomal subunit. Contacts protein L29, and trigger factor when it is bound to the ribosome.</text>
</comment>
<protein>
    <recommendedName>
        <fullName evidence="4">Large ribosomal subunit protein uL23</fullName>
    </recommendedName>
</protein>
<name>A0A1F5S2Y1_9BACT</name>